<evidence type="ECO:0000313" key="2">
    <source>
        <dbReference type="EMBL" id="TWV92007.1"/>
    </source>
</evidence>
<dbReference type="NCBIfam" id="TIGR03696">
    <property type="entry name" value="Rhs_assc_core"/>
    <property type="match status" value="1"/>
</dbReference>
<dbReference type="InterPro" id="IPR022385">
    <property type="entry name" value="Rhs_assc_core"/>
</dbReference>
<gene>
    <name evidence="2" type="ORF">FEF09_28525</name>
</gene>
<organism evidence="2 3">
    <name type="scientific">Chitinophaga pinensis</name>
    <dbReference type="NCBI Taxonomy" id="79329"/>
    <lineage>
        <taxon>Bacteria</taxon>
        <taxon>Pseudomonadati</taxon>
        <taxon>Bacteroidota</taxon>
        <taxon>Chitinophagia</taxon>
        <taxon>Chitinophagales</taxon>
        <taxon>Chitinophagaceae</taxon>
        <taxon>Chitinophaga</taxon>
    </lineage>
</organism>
<name>A0A5C6LLA5_9BACT</name>
<dbReference type="Proteomes" id="UP000318815">
    <property type="component" value="Unassembled WGS sequence"/>
</dbReference>
<dbReference type="PANTHER" id="PTHR32305">
    <property type="match status" value="1"/>
</dbReference>
<accession>A0A5C6LLA5</accession>
<feature type="region of interest" description="Disordered" evidence="1">
    <location>
        <begin position="669"/>
        <end position="690"/>
    </location>
</feature>
<dbReference type="Gene3D" id="2.180.10.10">
    <property type="entry name" value="RHS repeat-associated core"/>
    <property type="match status" value="1"/>
</dbReference>
<dbReference type="PANTHER" id="PTHR32305:SF15">
    <property type="entry name" value="PROTEIN RHSA-RELATED"/>
    <property type="match status" value="1"/>
</dbReference>
<dbReference type="InterPro" id="IPR050708">
    <property type="entry name" value="T6SS_VgrG/RHS"/>
</dbReference>
<evidence type="ECO:0008006" key="4">
    <source>
        <dbReference type="Google" id="ProtNLM"/>
    </source>
</evidence>
<reference evidence="2 3" key="1">
    <citation type="submission" date="2019-08" db="EMBL/GenBank/DDBJ databases">
        <title>Whole genome sequencing of chitin degrading bacteria Chitinophaga pinensis YS16.</title>
        <authorList>
            <person name="Singh R.P."/>
            <person name="Manchanda G."/>
            <person name="Maurya I.K."/>
            <person name="Joshi N.K."/>
            <person name="Srivastava A.K."/>
        </authorList>
    </citation>
    <scope>NUCLEOTIDE SEQUENCE [LARGE SCALE GENOMIC DNA]</scope>
    <source>
        <strain evidence="2 3">YS-16</strain>
    </source>
</reference>
<proteinExistence type="predicted"/>
<dbReference type="EMBL" id="VOHS01000069">
    <property type="protein sequence ID" value="TWV92007.1"/>
    <property type="molecule type" value="Genomic_DNA"/>
</dbReference>
<keyword evidence="3" id="KW-1185">Reference proteome</keyword>
<protein>
    <recommendedName>
        <fullName evidence="4">RHS repeat-associated core domain-containing protein</fullName>
    </recommendedName>
</protein>
<dbReference type="AlphaFoldDB" id="A0A5C6LLA5"/>
<evidence type="ECO:0000256" key="1">
    <source>
        <dbReference type="SAM" id="MobiDB-lite"/>
    </source>
</evidence>
<evidence type="ECO:0000313" key="3">
    <source>
        <dbReference type="Proteomes" id="UP000318815"/>
    </source>
</evidence>
<dbReference type="OrthoDB" id="1191296at2"/>
<sequence>MSPTKRMIPSANWEISGSRTTGRYRIIGMIPMGMWQRTGISPLTPCCNYQQLPAILLAKNRKASIHYLYAAGQRDLLAKMVSDTSIVPHQFRVTHYISGCQYEQDTLQFISHEEGRIRPIYQPGQPVQYTMDYFIKDNLGNVRIVLGTRRDRTIYRASMETALGAKENALFSNIEATRVVKPTGYPEDKTTAVNSYVARLNAVNGQKIGPALVLRVMAGDSIQIGVKAFLKDPGASESSVNAGAMAAALLNTLSSSSGKETKYNLLGDYPDHIALNGDIYTQLKEKDPDENLTDHPKAYLCFAAFDEQFNLVNQNAGVKQVQRATDVLQTLVSPSMRIQKSGYVYIYTSNESAQDVYFDNLTVTQISGPLLEETHYYPFGLIMAGISSSALKNDAYPVNKKRYNGIEFNTDLELNEYDAFYRTLDPQTGRWKQIDPKIEKMEAWSPYASNFNNPFRYSDMLGDEPVPIKGFFQGLGALFNVVVNNISKVAAQNRSQNMTAIRNTVNKGVENFKGRIATGTTTPQLIYKELRENPLGVITGMGGLELKGVAFAAEEFVATSKVVAGGKVGEGGEIGVKMTGKLDGAGRAEKYGAGWENASLKETIEKFAPGAEGIASETGGKTLFLNKETGLQIVYDNSGNYFRIKDTRIKGQRVYLDLKGTLPNNKVVNGKQKGRSKGEYNQATHFKNID</sequence>
<feature type="compositionally biased region" description="Polar residues" evidence="1">
    <location>
        <begin position="679"/>
        <end position="690"/>
    </location>
</feature>
<comment type="caution">
    <text evidence="2">The sequence shown here is derived from an EMBL/GenBank/DDBJ whole genome shotgun (WGS) entry which is preliminary data.</text>
</comment>